<sequence length="96" mass="10409">MENGDDLDQNVGVSLSTGVNKKLIERDSEPTVKEVRASEVENEMTSSIPEDGEGVASKDDQGDWNSVSPTKRSRHVDQSAMGNTNNLVSPLCFGRD</sequence>
<feature type="compositionally biased region" description="Basic and acidic residues" evidence="1">
    <location>
        <begin position="22"/>
        <end position="39"/>
    </location>
</feature>
<reference evidence="2" key="1">
    <citation type="submission" date="2019-07" db="EMBL/GenBank/DDBJ databases">
        <authorList>
            <person name="Dittberner H."/>
        </authorList>
    </citation>
    <scope>NUCLEOTIDE SEQUENCE [LARGE SCALE GENOMIC DNA]</scope>
</reference>
<organism evidence="2 3">
    <name type="scientific">Arabis nemorensis</name>
    <dbReference type="NCBI Taxonomy" id="586526"/>
    <lineage>
        <taxon>Eukaryota</taxon>
        <taxon>Viridiplantae</taxon>
        <taxon>Streptophyta</taxon>
        <taxon>Embryophyta</taxon>
        <taxon>Tracheophyta</taxon>
        <taxon>Spermatophyta</taxon>
        <taxon>Magnoliopsida</taxon>
        <taxon>eudicotyledons</taxon>
        <taxon>Gunneridae</taxon>
        <taxon>Pentapetalae</taxon>
        <taxon>rosids</taxon>
        <taxon>malvids</taxon>
        <taxon>Brassicales</taxon>
        <taxon>Brassicaceae</taxon>
        <taxon>Arabideae</taxon>
        <taxon>Arabis</taxon>
    </lineage>
</organism>
<accession>A0A565BJF8</accession>
<keyword evidence="3" id="KW-1185">Reference proteome</keyword>
<evidence type="ECO:0000256" key="1">
    <source>
        <dbReference type="SAM" id="MobiDB-lite"/>
    </source>
</evidence>
<comment type="caution">
    <text evidence="2">The sequence shown here is derived from an EMBL/GenBank/DDBJ whole genome shotgun (WGS) entry which is preliminary data.</text>
</comment>
<gene>
    <name evidence="2" type="ORF">ANE_LOCUS12179</name>
</gene>
<feature type="region of interest" description="Disordered" evidence="1">
    <location>
        <begin position="22"/>
        <end position="96"/>
    </location>
</feature>
<evidence type="ECO:0000313" key="3">
    <source>
        <dbReference type="Proteomes" id="UP000489600"/>
    </source>
</evidence>
<protein>
    <submittedName>
        <fullName evidence="2">Uncharacterized protein</fullName>
    </submittedName>
</protein>
<proteinExistence type="predicted"/>
<name>A0A565BJF8_9BRAS</name>
<dbReference type="AlphaFoldDB" id="A0A565BJF8"/>
<evidence type="ECO:0000313" key="2">
    <source>
        <dbReference type="EMBL" id="VVB01735.1"/>
    </source>
</evidence>
<dbReference type="EMBL" id="CABITT030000004">
    <property type="protein sequence ID" value="VVB01735.1"/>
    <property type="molecule type" value="Genomic_DNA"/>
</dbReference>
<dbReference type="Proteomes" id="UP000489600">
    <property type="component" value="Unassembled WGS sequence"/>
</dbReference>